<organism evidence="2 3">
    <name type="scientific">Rotaria magnacalcarata</name>
    <dbReference type="NCBI Taxonomy" id="392030"/>
    <lineage>
        <taxon>Eukaryota</taxon>
        <taxon>Metazoa</taxon>
        <taxon>Spiralia</taxon>
        <taxon>Gnathifera</taxon>
        <taxon>Rotifera</taxon>
        <taxon>Eurotatoria</taxon>
        <taxon>Bdelloidea</taxon>
        <taxon>Philodinida</taxon>
        <taxon>Philodinidae</taxon>
        <taxon>Rotaria</taxon>
    </lineage>
</organism>
<dbReference type="Proteomes" id="UP000663866">
    <property type="component" value="Unassembled WGS sequence"/>
</dbReference>
<feature type="compositionally biased region" description="Low complexity" evidence="1">
    <location>
        <begin position="28"/>
        <end position="44"/>
    </location>
</feature>
<proteinExistence type="predicted"/>
<feature type="region of interest" description="Disordered" evidence="1">
    <location>
        <begin position="1"/>
        <end position="44"/>
    </location>
</feature>
<evidence type="ECO:0000313" key="2">
    <source>
        <dbReference type="EMBL" id="CAF4650706.1"/>
    </source>
</evidence>
<sequence>KDTEESGVIDDKTSEISKIDSQATDQDATNLNNASATTTTQYGM</sequence>
<feature type="compositionally biased region" description="Basic and acidic residues" evidence="1">
    <location>
        <begin position="9"/>
        <end position="18"/>
    </location>
</feature>
<name>A0A821FHG0_9BILA</name>
<feature type="non-terminal residue" evidence="2">
    <location>
        <position position="1"/>
    </location>
</feature>
<evidence type="ECO:0000256" key="1">
    <source>
        <dbReference type="SAM" id="MobiDB-lite"/>
    </source>
</evidence>
<protein>
    <submittedName>
        <fullName evidence="2">Uncharacterized protein</fullName>
    </submittedName>
</protein>
<gene>
    <name evidence="2" type="ORF">OVN521_LOCUS46803</name>
</gene>
<keyword evidence="3" id="KW-1185">Reference proteome</keyword>
<evidence type="ECO:0000313" key="3">
    <source>
        <dbReference type="Proteomes" id="UP000663866"/>
    </source>
</evidence>
<reference evidence="2" key="1">
    <citation type="submission" date="2021-02" db="EMBL/GenBank/DDBJ databases">
        <authorList>
            <person name="Nowell W R."/>
        </authorList>
    </citation>
    <scope>NUCLEOTIDE SEQUENCE</scope>
</reference>
<dbReference type="EMBL" id="CAJOBG010086702">
    <property type="protein sequence ID" value="CAF4650706.1"/>
    <property type="molecule type" value="Genomic_DNA"/>
</dbReference>
<comment type="caution">
    <text evidence="2">The sequence shown here is derived from an EMBL/GenBank/DDBJ whole genome shotgun (WGS) entry which is preliminary data.</text>
</comment>
<accession>A0A821FHG0</accession>
<dbReference type="AlphaFoldDB" id="A0A821FHG0"/>